<feature type="transmembrane region" description="Helical" evidence="11">
    <location>
        <begin position="226"/>
        <end position="243"/>
    </location>
</feature>
<name>A0A1F5A9M9_9BACT</name>
<gene>
    <name evidence="12" type="ORF">A2V47_08600</name>
</gene>
<organism evidence="12 13">
    <name type="scientific">Candidatus Sediminicultor quintus</name>
    <dbReference type="NCBI Taxonomy" id="1797291"/>
    <lineage>
        <taxon>Bacteria</taxon>
        <taxon>Pseudomonadati</taxon>
        <taxon>Atribacterota</taxon>
        <taxon>Candidatus Phoenicimicrobiia</taxon>
        <taxon>Candidatus Pheonicimicrobiales</taxon>
        <taxon>Candidatus Phoenicimicrobiaceae</taxon>
        <taxon>Candidatus Sediminicultor</taxon>
    </lineage>
</organism>
<feature type="transmembrane region" description="Helical" evidence="11">
    <location>
        <begin position="80"/>
        <end position="100"/>
    </location>
</feature>
<feature type="transmembrane region" description="Helical" evidence="11">
    <location>
        <begin position="333"/>
        <end position="362"/>
    </location>
</feature>
<keyword evidence="2" id="KW-0813">Transport</keyword>
<feature type="transmembrane region" description="Helical" evidence="11">
    <location>
        <begin position="54"/>
        <end position="73"/>
    </location>
</feature>
<comment type="subcellular location">
    <subcellularLocation>
        <location evidence="1">Cell membrane</location>
        <topology evidence="1">Multi-pass membrane protein</topology>
    </subcellularLocation>
</comment>
<dbReference type="PANTHER" id="PTHR32196">
    <property type="entry name" value="ABC TRANSPORTER PERMEASE PROTEIN YPHD-RELATED-RELATED"/>
    <property type="match status" value="1"/>
</dbReference>
<feature type="transmembrane region" description="Helical" evidence="11">
    <location>
        <begin position="374"/>
        <end position="393"/>
    </location>
</feature>
<evidence type="ECO:0000256" key="7">
    <source>
        <dbReference type="ARBA" id="ARBA00022989"/>
    </source>
</evidence>
<dbReference type="GO" id="GO:0022857">
    <property type="term" value="F:transmembrane transporter activity"/>
    <property type="evidence" value="ECO:0007669"/>
    <property type="project" value="InterPro"/>
</dbReference>
<feature type="transmembrane region" description="Helical" evidence="11">
    <location>
        <begin position="301"/>
        <end position="321"/>
    </location>
</feature>
<dbReference type="PANTHER" id="PTHR32196:SF32">
    <property type="entry name" value="XYLOSE TRANSPORT SYSTEM PERMEASE PROTEIN XYLH"/>
    <property type="match status" value="1"/>
</dbReference>
<feature type="transmembrane region" description="Helical" evidence="11">
    <location>
        <begin position="188"/>
        <end position="206"/>
    </location>
</feature>
<evidence type="ECO:0000256" key="8">
    <source>
        <dbReference type="ARBA" id="ARBA00023136"/>
    </source>
</evidence>
<dbReference type="InterPro" id="IPR001851">
    <property type="entry name" value="ABC_transp_permease"/>
</dbReference>
<dbReference type="STRING" id="1797291.A2V47_08600"/>
<evidence type="ECO:0000256" key="5">
    <source>
        <dbReference type="ARBA" id="ARBA00022597"/>
    </source>
</evidence>
<protein>
    <recommendedName>
        <fullName evidence="10">Xylose transport system permease protein XylH</fullName>
    </recommendedName>
</protein>
<accession>A0A1F5A9M9</accession>
<keyword evidence="8 11" id="KW-0472">Membrane</keyword>
<keyword evidence="4" id="KW-0997">Cell inner membrane</keyword>
<evidence type="ECO:0000313" key="13">
    <source>
        <dbReference type="Proteomes" id="UP000177701"/>
    </source>
</evidence>
<feature type="transmembrane region" description="Helical" evidence="11">
    <location>
        <begin position="112"/>
        <end position="131"/>
    </location>
</feature>
<keyword evidence="3" id="KW-1003">Cell membrane</keyword>
<reference evidence="12 13" key="1">
    <citation type="journal article" date="2016" name="Nat. Commun.">
        <title>Thousands of microbial genomes shed light on interconnected biogeochemical processes in an aquifer system.</title>
        <authorList>
            <person name="Anantharaman K."/>
            <person name="Brown C.T."/>
            <person name="Hug L.A."/>
            <person name="Sharon I."/>
            <person name="Castelle C.J."/>
            <person name="Probst A.J."/>
            <person name="Thomas B.C."/>
            <person name="Singh A."/>
            <person name="Wilkins M.J."/>
            <person name="Karaoz U."/>
            <person name="Brodie E.L."/>
            <person name="Williams K.H."/>
            <person name="Hubbard S.S."/>
            <person name="Banfield J.F."/>
        </authorList>
    </citation>
    <scope>NUCLEOTIDE SEQUENCE [LARGE SCALE GENOMIC DNA]</scope>
</reference>
<proteinExistence type="predicted"/>
<evidence type="ECO:0000313" key="12">
    <source>
        <dbReference type="EMBL" id="OGD15262.1"/>
    </source>
</evidence>
<dbReference type="Proteomes" id="UP000177701">
    <property type="component" value="Unassembled WGS sequence"/>
</dbReference>
<evidence type="ECO:0000256" key="10">
    <source>
        <dbReference type="ARBA" id="ARBA00035686"/>
    </source>
</evidence>
<dbReference type="Pfam" id="PF02653">
    <property type="entry name" value="BPD_transp_2"/>
    <property type="match status" value="2"/>
</dbReference>
<evidence type="ECO:0000256" key="1">
    <source>
        <dbReference type="ARBA" id="ARBA00004651"/>
    </source>
</evidence>
<sequence>MKQLNFIDKIKKIKIDIRAYTLIFALIVIWLLFGSLTGGVFLSSRNFSNLLRQMTIISFLAIGMTPVIITGNIDLSVGSMTGFISVIAAYLQAILLPTFLPGLFPALSVELLGIFSTIITIIICLLLGLLIGMGQGYIIAYGGVPAFIVTLGGMLILRGGLLAVAQGKTIVPIEDSLRVMAQGYLTKYPGIIIAVIAIIILFLVTLQSRTKKTQYGLKIKPLSYDLVVTSLFSAIVLGFVLVMNSYRGVQIPVLIMAIIAVMVTYLTNNTRFGRHIYAVGGNKEATKLSGINVQAVVLKTYALMGLLCGVSGIILTGYVAAGTTSGGMNYELSAIGGCVMGGTSLMGGIGTVFGALMGTLLMTSIENGMSVMNMSVFWQYIVKGLILVLAVYVDVTSRKNKSL</sequence>
<keyword evidence="7 11" id="KW-1133">Transmembrane helix</keyword>
<dbReference type="AlphaFoldDB" id="A0A1F5A9M9"/>
<feature type="transmembrane region" description="Helical" evidence="11">
    <location>
        <begin position="249"/>
        <end position="267"/>
    </location>
</feature>
<keyword evidence="5" id="KW-0762">Sugar transport</keyword>
<evidence type="ECO:0000256" key="2">
    <source>
        <dbReference type="ARBA" id="ARBA00022448"/>
    </source>
</evidence>
<dbReference type="CDD" id="cd06579">
    <property type="entry name" value="TM_PBP1_transp_AraH_like"/>
    <property type="match status" value="1"/>
</dbReference>
<comment type="caution">
    <text evidence="12">The sequence shown here is derived from an EMBL/GenBank/DDBJ whole genome shotgun (WGS) entry which is preliminary data.</text>
</comment>
<evidence type="ECO:0000256" key="9">
    <source>
        <dbReference type="ARBA" id="ARBA00035611"/>
    </source>
</evidence>
<evidence type="ECO:0000256" key="3">
    <source>
        <dbReference type="ARBA" id="ARBA00022475"/>
    </source>
</evidence>
<comment type="function">
    <text evidence="9">Part of the binding-protein-dependent transport system for D-xylose. Probably responsible for the translocation of the substrate across the membrane.</text>
</comment>
<feature type="transmembrane region" description="Helical" evidence="11">
    <location>
        <begin position="138"/>
        <end position="157"/>
    </location>
</feature>
<feature type="transmembrane region" description="Helical" evidence="11">
    <location>
        <begin position="20"/>
        <end position="42"/>
    </location>
</feature>
<evidence type="ECO:0000256" key="6">
    <source>
        <dbReference type="ARBA" id="ARBA00022692"/>
    </source>
</evidence>
<dbReference type="GO" id="GO:0005886">
    <property type="term" value="C:plasma membrane"/>
    <property type="evidence" value="ECO:0007669"/>
    <property type="project" value="UniProtKB-SubCell"/>
</dbReference>
<evidence type="ECO:0000256" key="11">
    <source>
        <dbReference type="SAM" id="Phobius"/>
    </source>
</evidence>
<evidence type="ECO:0000256" key="4">
    <source>
        <dbReference type="ARBA" id="ARBA00022519"/>
    </source>
</evidence>
<dbReference type="EMBL" id="MEYH01000063">
    <property type="protein sequence ID" value="OGD15262.1"/>
    <property type="molecule type" value="Genomic_DNA"/>
</dbReference>
<keyword evidence="6 11" id="KW-0812">Transmembrane</keyword>